<evidence type="ECO:0000256" key="1">
    <source>
        <dbReference type="SAM" id="MobiDB-lite"/>
    </source>
</evidence>
<dbReference type="RefSeq" id="WP_203984395.1">
    <property type="nucleotide sequence ID" value="NZ_BOOU01000036.1"/>
</dbReference>
<feature type="region of interest" description="Disordered" evidence="1">
    <location>
        <begin position="14"/>
        <end position="33"/>
    </location>
</feature>
<accession>A0A919R5H3</accession>
<comment type="caution">
    <text evidence="2">The sequence shown here is derived from an EMBL/GenBank/DDBJ whole genome shotgun (WGS) entry which is preliminary data.</text>
</comment>
<organism evidence="2 3">
    <name type="scientific">Sphaerisporangium rufum</name>
    <dbReference type="NCBI Taxonomy" id="1381558"/>
    <lineage>
        <taxon>Bacteria</taxon>
        <taxon>Bacillati</taxon>
        <taxon>Actinomycetota</taxon>
        <taxon>Actinomycetes</taxon>
        <taxon>Streptosporangiales</taxon>
        <taxon>Streptosporangiaceae</taxon>
        <taxon>Sphaerisporangium</taxon>
    </lineage>
</organism>
<feature type="compositionally biased region" description="Basic and acidic residues" evidence="1">
    <location>
        <begin position="14"/>
        <end position="23"/>
    </location>
</feature>
<keyword evidence="3" id="KW-1185">Reference proteome</keyword>
<proteinExistence type="predicted"/>
<evidence type="ECO:0000313" key="2">
    <source>
        <dbReference type="EMBL" id="GII77482.1"/>
    </source>
</evidence>
<name>A0A919R5H3_9ACTN</name>
<reference evidence="2" key="1">
    <citation type="submission" date="2021-01" db="EMBL/GenBank/DDBJ databases">
        <title>Whole genome shotgun sequence of Sphaerisporangium rufum NBRC 109079.</title>
        <authorList>
            <person name="Komaki H."/>
            <person name="Tamura T."/>
        </authorList>
    </citation>
    <scope>NUCLEOTIDE SEQUENCE</scope>
    <source>
        <strain evidence="2">NBRC 109079</strain>
    </source>
</reference>
<protein>
    <submittedName>
        <fullName evidence="2">Uncharacterized protein</fullName>
    </submittedName>
</protein>
<dbReference type="AlphaFoldDB" id="A0A919R5H3"/>
<dbReference type="EMBL" id="BOOU01000036">
    <property type="protein sequence ID" value="GII77482.1"/>
    <property type="molecule type" value="Genomic_DNA"/>
</dbReference>
<dbReference type="Proteomes" id="UP000655287">
    <property type="component" value="Unassembled WGS sequence"/>
</dbReference>
<sequence length="135" mass="15030">MHLHCYRWTGRGADRARESERRPPHPAFPASPLPPMRTCDWLLKPRTRIDASPATVAEAVAWLTRRYRSAAESFLHPDGEARIGLDLRLHLAEEHLAGGVDVQWGIWLRGGDFITAAVICCSPNRHAPHPCPAAS</sequence>
<gene>
    <name evidence="2" type="ORF">Sru01_24640</name>
</gene>
<evidence type="ECO:0000313" key="3">
    <source>
        <dbReference type="Proteomes" id="UP000655287"/>
    </source>
</evidence>